<dbReference type="InterPro" id="IPR019533">
    <property type="entry name" value="Peptidase_S26"/>
</dbReference>
<evidence type="ECO:0000313" key="3">
    <source>
        <dbReference type="Proteomes" id="UP000419138"/>
    </source>
</evidence>
<dbReference type="AlphaFoldDB" id="A0A646KKA0"/>
<dbReference type="SUPFAM" id="SSF51306">
    <property type="entry name" value="LexA/Signal peptidase"/>
    <property type="match status" value="1"/>
</dbReference>
<dbReference type="Proteomes" id="UP000419138">
    <property type="component" value="Unassembled WGS sequence"/>
</dbReference>
<feature type="domain" description="Peptidase S26" evidence="1">
    <location>
        <begin position="99"/>
        <end position="136"/>
    </location>
</feature>
<dbReference type="Pfam" id="PF10502">
    <property type="entry name" value="Peptidase_S26"/>
    <property type="match status" value="2"/>
</dbReference>
<dbReference type="GO" id="GO:0006465">
    <property type="term" value="P:signal peptide processing"/>
    <property type="evidence" value="ECO:0007669"/>
    <property type="project" value="InterPro"/>
</dbReference>
<proteinExistence type="predicted"/>
<gene>
    <name evidence="2" type="ORF">FF041_21575</name>
</gene>
<evidence type="ECO:0000313" key="2">
    <source>
        <dbReference type="EMBL" id="MQT02695.1"/>
    </source>
</evidence>
<protein>
    <recommendedName>
        <fullName evidence="1">Peptidase S26 domain-containing protein</fullName>
    </recommendedName>
</protein>
<accession>A0A646KKA0</accession>
<comment type="caution">
    <text evidence="2">The sequence shown here is derived from an EMBL/GenBank/DDBJ whole genome shotgun (WGS) entry which is preliminary data.</text>
</comment>
<dbReference type="EMBL" id="VCLA01000156">
    <property type="protein sequence ID" value="MQT02695.1"/>
    <property type="molecule type" value="Genomic_DNA"/>
</dbReference>
<evidence type="ECO:0000259" key="1">
    <source>
        <dbReference type="Pfam" id="PF10502"/>
    </source>
</evidence>
<dbReference type="Gene3D" id="2.10.109.10">
    <property type="entry name" value="Umud Fragment, subunit A"/>
    <property type="match status" value="1"/>
</dbReference>
<reference evidence="2 3" key="1">
    <citation type="submission" date="2019-05" db="EMBL/GenBank/DDBJ databases">
        <title>Comparative genomics and metabolomics analyses of clavulanic acid producing Streptomyces species provides insight into specialized metabolism and evolution of beta-lactam biosynthetic gene clusters.</title>
        <authorList>
            <person name="Moore M.A."/>
            <person name="Cruz-Morales P."/>
            <person name="Barona Gomez F."/>
            <person name="Kapil T."/>
        </authorList>
    </citation>
    <scope>NUCLEOTIDE SEQUENCE [LARGE SCALE GENOMIC DNA]</scope>
    <source>
        <strain evidence="2 3">NRRL 5741</strain>
    </source>
</reference>
<organism evidence="2 3">
    <name type="scientific">Streptomyces jumonjinensis</name>
    <dbReference type="NCBI Taxonomy" id="1945"/>
    <lineage>
        <taxon>Bacteria</taxon>
        <taxon>Bacillati</taxon>
        <taxon>Actinomycetota</taxon>
        <taxon>Actinomycetes</taxon>
        <taxon>Kitasatosporales</taxon>
        <taxon>Streptomycetaceae</taxon>
        <taxon>Streptomyces</taxon>
    </lineage>
</organism>
<dbReference type="GO" id="GO:0004252">
    <property type="term" value="F:serine-type endopeptidase activity"/>
    <property type="evidence" value="ECO:0007669"/>
    <property type="project" value="InterPro"/>
</dbReference>
<name>A0A646KKA0_STRJU</name>
<dbReference type="CDD" id="cd06462">
    <property type="entry name" value="Peptidase_S24_S26"/>
    <property type="match status" value="1"/>
</dbReference>
<keyword evidence="3" id="KW-1185">Reference proteome</keyword>
<dbReference type="InterPro" id="IPR036286">
    <property type="entry name" value="LexA/Signal_pep-like_sf"/>
</dbReference>
<feature type="domain" description="Peptidase S26" evidence="1">
    <location>
        <begin position="13"/>
        <end position="90"/>
    </location>
</feature>
<sequence length="139" mass="14511">MLAALAGAAWSVRRGYVAVTVVGESMSPALLPGHRVLIRRGCRGLRPGRIAVIAAPDPDPARAWRGRGPAPRDPGAAAWNIKRVAAVAGDPMPPRVAGGGERVPPGHVVVIGDRPLSQDSKQYGPCPVDQVLGVVVRRL</sequence>